<accession>A0A1I8I9S2</accession>
<evidence type="ECO:0000313" key="3">
    <source>
        <dbReference type="WBParaSite" id="maker-uti_cns_0010708-snap-gene-0.3-mRNA-1"/>
    </source>
</evidence>
<evidence type="ECO:0000256" key="1">
    <source>
        <dbReference type="SAM" id="MobiDB-lite"/>
    </source>
</evidence>
<feature type="compositionally biased region" description="Basic residues" evidence="1">
    <location>
        <begin position="42"/>
        <end position="59"/>
    </location>
</feature>
<sequence>RTTTTTATTTEAPAVESSVEALPPRPPASTAATATSANARSRPPRPKSSGRRQPRRQSTRSRWCPAAAACRRCRLAKHSPPTWLGFAGDCWPIRRYWHTRPSRQRTSGWPTTSWTWCSAFSAGRTRKAPARHPACQAGGSAWRSASRCWPGLLADFVRRYARGRRRRCDSAARTVAAVCQPASSPS</sequence>
<organism evidence="2 3">
    <name type="scientific">Macrostomum lignano</name>
    <dbReference type="NCBI Taxonomy" id="282301"/>
    <lineage>
        <taxon>Eukaryota</taxon>
        <taxon>Metazoa</taxon>
        <taxon>Spiralia</taxon>
        <taxon>Lophotrochozoa</taxon>
        <taxon>Platyhelminthes</taxon>
        <taxon>Rhabditophora</taxon>
        <taxon>Macrostomorpha</taxon>
        <taxon>Macrostomida</taxon>
        <taxon>Macrostomidae</taxon>
        <taxon>Macrostomum</taxon>
    </lineage>
</organism>
<dbReference type="WBParaSite" id="maker-uti_cns_0010708-snap-gene-0.3-mRNA-1">
    <property type="protein sequence ID" value="maker-uti_cns_0010708-snap-gene-0.3-mRNA-1"/>
    <property type="gene ID" value="maker-uti_cns_0010708-snap-gene-0.3"/>
</dbReference>
<feature type="region of interest" description="Disordered" evidence="1">
    <location>
        <begin position="1"/>
        <end position="61"/>
    </location>
</feature>
<name>A0A1I8I9S2_9PLAT</name>
<dbReference type="Proteomes" id="UP000095280">
    <property type="component" value="Unplaced"/>
</dbReference>
<feature type="compositionally biased region" description="Low complexity" evidence="1">
    <location>
        <begin position="1"/>
        <end position="10"/>
    </location>
</feature>
<protein>
    <submittedName>
        <fullName evidence="3">Os08g0383700 protein</fullName>
    </submittedName>
</protein>
<reference evidence="3" key="1">
    <citation type="submission" date="2016-11" db="UniProtKB">
        <authorList>
            <consortium name="WormBaseParasite"/>
        </authorList>
    </citation>
    <scope>IDENTIFICATION</scope>
</reference>
<proteinExistence type="predicted"/>
<dbReference type="AlphaFoldDB" id="A0A1I8I9S2"/>
<feature type="compositionally biased region" description="Low complexity" evidence="1">
    <location>
        <begin position="28"/>
        <end position="41"/>
    </location>
</feature>
<evidence type="ECO:0000313" key="2">
    <source>
        <dbReference type="Proteomes" id="UP000095280"/>
    </source>
</evidence>
<keyword evidence="2" id="KW-1185">Reference proteome</keyword>